<dbReference type="EMBL" id="CAWUPB010001197">
    <property type="protein sequence ID" value="CAK7356274.1"/>
    <property type="molecule type" value="Genomic_DNA"/>
</dbReference>
<sequence length="83" mass="9365">MVWEMIKTGRYVLADIGVLGDLVWWVWLLPFEEHENILLCSSILKIHDEAGNPKCGMCTYASLNEAANAYSIEPNKVIVIVTK</sequence>
<evidence type="ECO:0000313" key="1">
    <source>
        <dbReference type="EMBL" id="CAK7356274.1"/>
    </source>
</evidence>
<gene>
    <name evidence="1" type="ORF">DCAF_LOCUS26545</name>
</gene>
<comment type="caution">
    <text evidence="1">The sequence shown here is derived from an EMBL/GenBank/DDBJ whole genome shotgun (WGS) entry which is preliminary data.</text>
</comment>
<keyword evidence="2" id="KW-1185">Reference proteome</keyword>
<protein>
    <submittedName>
        <fullName evidence="1">Uncharacterized protein</fullName>
    </submittedName>
</protein>
<name>A0AAV1SRQ1_9ROSI</name>
<accession>A0AAV1SRQ1</accession>
<reference evidence="1 2" key="1">
    <citation type="submission" date="2024-01" db="EMBL/GenBank/DDBJ databases">
        <authorList>
            <person name="Waweru B."/>
        </authorList>
    </citation>
    <scope>NUCLEOTIDE SEQUENCE [LARGE SCALE GENOMIC DNA]</scope>
</reference>
<dbReference type="AlphaFoldDB" id="A0AAV1SRQ1"/>
<dbReference type="Proteomes" id="UP001314170">
    <property type="component" value="Unassembled WGS sequence"/>
</dbReference>
<proteinExistence type="predicted"/>
<evidence type="ECO:0000313" key="2">
    <source>
        <dbReference type="Proteomes" id="UP001314170"/>
    </source>
</evidence>
<organism evidence="1 2">
    <name type="scientific">Dovyalis caffra</name>
    <dbReference type="NCBI Taxonomy" id="77055"/>
    <lineage>
        <taxon>Eukaryota</taxon>
        <taxon>Viridiplantae</taxon>
        <taxon>Streptophyta</taxon>
        <taxon>Embryophyta</taxon>
        <taxon>Tracheophyta</taxon>
        <taxon>Spermatophyta</taxon>
        <taxon>Magnoliopsida</taxon>
        <taxon>eudicotyledons</taxon>
        <taxon>Gunneridae</taxon>
        <taxon>Pentapetalae</taxon>
        <taxon>rosids</taxon>
        <taxon>fabids</taxon>
        <taxon>Malpighiales</taxon>
        <taxon>Salicaceae</taxon>
        <taxon>Flacourtieae</taxon>
        <taxon>Dovyalis</taxon>
    </lineage>
</organism>